<dbReference type="AlphaFoldDB" id="A0A6A6TEW8"/>
<protein>
    <submittedName>
        <fullName evidence="1">Uncharacterized protein</fullName>
    </submittedName>
</protein>
<dbReference type="EMBL" id="MU004319">
    <property type="protein sequence ID" value="KAF2657986.1"/>
    <property type="molecule type" value="Genomic_DNA"/>
</dbReference>
<gene>
    <name evidence="1" type="ORF">K491DRAFT_301372</name>
</gene>
<evidence type="ECO:0000313" key="2">
    <source>
        <dbReference type="Proteomes" id="UP000799324"/>
    </source>
</evidence>
<organism evidence="1 2">
    <name type="scientific">Lophiostoma macrostomum CBS 122681</name>
    <dbReference type="NCBI Taxonomy" id="1314788"/>
    <lineage>
        <taxon>Eukaryota</taxon>
        <taxon>Fungi</taxon>
        <taxon>Dikarya</taxon>
        <taxon>Ascomycota</taxon>
        <taxon>Pezizomycotina</taxon>
        <taxon>Dothideomycetes</taxon>
        <taxon>Pleosporomycetidae</taxon>
        <taxon>Pleosporales</taxon>
        <taxon>Lophiostomataceae</taxon>
        <taxon>Lophiostoma</taxon>
    </lineage>
</organism>
<sequence>MLCCTDERTTNHGPASCWAYLVLSTHTAARRLTTTLRIVRASERNAGRLHLAGPRQRGVRSYVCLTPRFQGCDHKTIALRSSHNHQSSARSRHYQQVNYNCGSRCTIGQTCDHAEESSASDKCRPLPRIIQTTSPNVNLMMTDASPRSSPWQNCFKACSRDRTHFTHQQKLTIADGRLQGGLPHLAIRSTSIHGTLPIVVQNAWAPVDAQMAGCFCTMQLAPFRESHQTLVKRLNMPEAPYGTIASFALYRPGKAQFKRMTRSLVVECVPLAHRWACARLKGPLQPHRYAITCVTRICTPCQSATMHPVQ</sequence>
<accession>A0A6A6TEW8</accession>
<reference evidence="1" key="1">
    <citation type="journal article" date="2020" name="Stud. Mycol.">
        <title>101 Dothideomycetes genomes: a test case for predicting lifestyles and emergence of pathogens.</title>
        <authorList>
            <person name="Haridas S."/>
            <person name="Albert R."/>
            <person name="Binder M."/>
            <person name="Bloem J."/>
            <person name="Labutti K."/>
            <person name="Salamov A."/>
            <person name="Andreopoulos B."/>
            <person name="Baker S."/>
            <person name="Barry K."/>
            <person name="Bills G."/>
            <person name="Bluhm B."/>
            <person name="Cannon C."/>
            <person name="Castanera R."/>
            <person name="Culley D."/>
            <person name="Daum C."/>
            <person name="Ezra D."/>
            <person name="Gonzalez J."/>
            <person name="Henrissat B."/>
            <person name="Kuo A."/>
            <person name="Liang C."/>
            <person name="Lipzen A."/>
            <person name="Lutzoni F."/>
            <person name="Magnuson J."/>
            <person name="Mondo S."/>
            <person name="Nolan M."/>
            <person name="Ohm R."/>
            <person name="Pangilinan J."/>
            <person name="Park H.-J."/>
            <person name="Ramirez L."/>
            <person name="Alfaro M."/>
            <person name="Sun H."/>
            <person name="Tritt A."/>
            <person name="Yoshinaga Y."/>
            <person name="Zwiers L.-H."/>
            <person name="Turgeon B."/>
            <person name="Goodwin S."/>
            <person name="Spatafora J."/>
            <person name="Crous P."/>
            <person name="Grigoriev I."/>
        </authorList>
    </citation>
    <scope>NUCLEOTIDE SEQUENCE</scope>
    <source>
        <strain evidence="1">CBS 122681</strain>
    </source>
</reference>
<proteinExistence type="predicted"/>
<keyword evidence="2" id="KW-1185">Reference proteome</keyword>
<name>A0A6A6TEW8_9PLEO</name>
<dbReference type="Proteomes" id="UP000799324">
    <property type="component" value="Unassembled WGS sequence"/>
</dbReference>
<evidence type="ECO:0000313" key="1">
    <source>
        <dbReference type="EMBL" id="KAF2657986.1"/>
    </source>
</evidence>